<dbReference type="PROSITE" id="PS51699">
    <property type="entry name" value="SEA_DG"/>
    <property type="match status" value="1"/>
</dbReference>
<feature type="domain" description="Peptidase S72" evidence="3">
    <location>
        <begin position="176"/>
        <end position="288"/>
    </location>
</feature>
<feature type="signal peptide" evidence="2">
    <location>
        <begin position="1"/>
        <end position="18"/>
    </location>
</feature>
<feature type="chain" id="PRO_5009307674" evidence="2">
    <location>
        <begin position="19"/>
        <end position="344"/>
    </location>
</feature>
<keyword evidence="4" id="KW-1185">Reference proteome</keyword>
<keyword evidence="1" id="KW-0812">Transmembrane</keyword>
<dbReference type="InterPro" id="IPR030398">
    <property type="entry name" value="SEA_DG_dom"/>
</dbReference>
<evidence type="ECO:0000256" key="1">
    <source>
        <dbReference type="SAM" id="Phobius"/>
    </source>
</evidence>
<dbReference type="STRING" id="1561998.A0A1I7TLP9"/>
<keyword evidence="1" id="KW-0472">Membrane</keyword>
<evidence type="ECO:0000313" key="5">
    <source>
        <dbReference type="WBParaSite" id="Csp11.Scaffold628.g7162.t1"/>
    </source>
</evidence>
<name>A0A1I7TLP9_9PELO</name>
<organism evidence="4 5">
    <name type="scientific">Caenorhabditis tropicalis</name>
    <dbReference type="NCBI Taxonomy" id="1561998"/>
    <lineage>
        <taxon>Eukaryota</taxon>
        <taxon>Metazoa</taxon>
        <taxon>Ecdysozoa</taxon>
        <taxon>Nematoda</taxon>
        <taxon>Chromadorea</taxon>
        <taxon>Rhabditida</taxon>
        <taxon>Rhabditina</taxon>
        <taxon>Rhabditomorpha</taxon>
        <taxon>Rhabditoidea</taxon>
        <taxon>Rhabditidae</taxon>
        <taxon>Peloderinae</taxon>
        <taxon>Caenorhabditis</taxon>
    </lineage>
</organism>
<evidence type="ECO:0000313" key="4">
    <source>
        <dbReference type="Proteomes" id="UP000095282"/>
    </source>
</evidence>
<dbReference type="WBParaSite" id="Csp11.Scaffold628.g7162.t1">
    <property type="protein sequence ID" value="Csp11.Scaffold628.g7162.t1"/>
    <property type="gene ID" value="Csp11.Scaffold628.g7162"/>
</dbReference>
<keyword evidence="1" id="KW-1133">Transmembrane helix</keyword>
<feature type="transmembrane region" description="Helical" evidence="1">
    <location>
        <begin position="303"/>
        <end position="325"/>
    </location>
</feature>
<sequence length="344" mass="38998">MKLDFYFSTVILLGSVVCYEYNPYEPSFEEVPEDSNTTMNPMFSTALQIAQVTHGTLPVNFETTGKTENPGIYKRGKTIGPLEYSMKPKNNVFQCTRGQICIIPISSIKKLHSHFIVSPIRISALSGNLSFSISPDQTNLIALPLEPGLSTQKIIHYTMKRELVEIMFNVSIIENPWHNHQFKIVLKGPSLIYFDKYPENFKDFVISLAKALEGPSTSLSVDSIHYEGTTVVFNIHNNSLSSTECKMNEILAMQRKMFSIPGELNKDFVHRMGKYFEIGTVRLETFGTCNNQRIFGLFSAVDFTLIVVYMIFGVFVTGVLIFLVFDNVNLHNNRPMPVNEFELV</sequence>
<evidence type="ECO:0000256" key="2">
    <source>
        <dbReference type="SAM" id="SignalP"/>
    </source>
</evidence>
<keyword evidence="2" id="KW-0732">Signal</keyword>
<dbReference type="eggNOG" id="KOG3781">
    <property type="taxonomic scope" value="Eukaryota"/>
</dbReference>
<protein>
    <submittedName>
        <fullName evidence="5">Peptidase S72 domain-containing protein</fullName>
    </submittedName>
</protein>
<dbReference type="AlphaFoldDB" id="A0A1I7TLP9"/>
<evidence type="ECO:0000259" key="3">
    <source>
        <dbReference type="PROSITE" id="PS51699"/>
    </source>
</evidence>
<accession>A0A1I7TLP9</accession>
<reference evidence="5" key="1">
    <citation type="submission" date="2016-11" db="UniProtKB">
        <authorList>
            <consortium name="WormBaseParasite"/>
        </authorList>
    </citation>
    <scope>IDENTIFICATION</scope>
</reference>
<proteinExistence type="predicted"/>
<dbReference type="Proteomes" id="UP000095282">
    <property type="component" value="Unplaced"/>
</dbReference>